<keyword evidence="2" id="KW-1185">Reference proteome</keyword>
<protein>
    <submittedName>
        <fullName evidence="1">Uncharacterized protein</fullName>
    </submittedName>
</protein>
<reference evidence="1 2" key="1">
    <citation type="submission" date="2019-03" db="EMBL/GenBank/DDBJ databases">
        <title>The genome sequence of a newly discovered highly antifungal drug resistant Aspergillus species, Aspergillus tanneri NIH 1004.</title>
        <authorList>
            <person name="Mounaud S."/>
            <person name="Singh I."/>
            <person name="Joardar V."/>
            <person name="Pakala S."/>
            <person name="Pakala S."/>
            <person name="Venepally P."/>
            <person name="Hoover J."/>
            <person name="Nierman W."/>
            <person name="Chung J."/>
            <person name="Losada L."/>
        </authorList>
    </citation>
    <scope>NUCLEOTIDE SEQUENCE [LARGE SCALE GENOMIC DNA]</scope>
    <source>
        <strain evidence="1 2">NIH1004</strain>
    </source>
</reference>
<dbReference type="Proteomes" id="UP000308092">
    <property type="component" value="Unassembled WGS sequence"/>
</dbReference>
<accession>A0A4S3JF44</accession>
<organism evidence="1 2">
    <name type="scientific">Aspergillus tanneri</name>
    <dbReference type="NCBI Taxonomy" id="1220188"/>
    <lineage>
        <taxon>Eukaryota</taxon>
        <taxon>Fungi</taxon>
        <taxon>Dikarya</taxon>
        <taxon>Ascomycota</taxon>
        <taxon>Pezizomycotina</taxon>
        <taxon>Eurotiomycetes</taxon>
        <taxon>Eurotiomycetidae</taxon>
        <taxon>Eurotiales</taxon>
        <taxon>Aspergillaceae</taxon>
        <taxon>Aspergillus</taxon>
        <taxon>Aspergillus subgen. Circumdati</taxon>
    </lineage>
</organism>
<proteinExistence type="predicted"/>
<dbReference type="VEuPathDB" id="FungiDB:EYZ11_006785"/>
<gene>
    <name evidence="1" type="ORF">EYZ11_006785</name>
</gene>
<sequence length="69" mass="7954">MPGSLELSAPGWSHGYAHCVGHGSVEYRLLKHLRGALEFDWDILAHKLFLFQLHLVPPANDYRPFLELW</sequence>
<evidence type="ECO:0000313" key="1">
    <source>
        <dbReference type="EMBL" id="THC93745.1"/>
    </source>
</evidence>
<dbReference type="EMBL" id="SOSA01000247">
    <property type="protein sequence ID" value="THC93745.1"/>
    <property type="molecule type" value="Genomic_DNA"/>
</dbReference>
<evidence type="ECO:0000313" key="2">
    <source>
        <dbReference type="Proteomes" id="UP000308092"/>
    </source>
</evidence>
<comment type="caution">
    <text evidence="1">The sequence shown here is derived from an EMBL/GenBank/DDBJ whole genome shotgun (WGS) entry which is preliminary data.</text>
</comment>
<dbReference type="AlphaFoldDB" id="A0A4S3JF44"/>
<name>A0A4S3JF44_9EURO</name>